<organism evidence="3 4">
    <name type="scientific">Undibacterium terreum</name>
    <dbReference type="NCBI Taxonomy" id="1224302"/>
    <lineage>
        <taxon>Bacteria</taxon>
        <taxon>Pseudomonadati</taxon>
        <taxon>Pseudomonadota</taxon>
        <taxon>Betaproteobacteria</taxon>
        <taxon>Burkholderiales</taxon>
        <taxon>Oxalobacteraceae</taxon>
        <taxon>Undibacterium</taxon>
    </lineage>
</organism>
<feature type="region of interest" description="Disordered" evidence="1">
    <location>
        <begin position="185"/>
        <end position="206"/>
    </location>
</feature>
<evidence type="ECO:0000256" key="1">
    <source>
        <dbReference type="SAM" id="MobiDB-lite"/>
    </source>
</evidence>
<keyword evidence="4" id="KW-1185">Reference proteome</keyword>
<reference evidence="3" key="2">
    <citation type="submission" date="2020-09" db="EMBL/GenBank/DDBJ databases">
        <authorList>
            <person name="Sun Q."/>
            <person name="Zhou Y."/>
        </authorList>
    </citation>
    <scope>NUCLEOTIDE SEQUENCE</scope>
    <source>
        <strain evidence="3">CGMCC 1.10998</strain>
    </source>
</reference>
<evidence type="ECO:0000313" key="4">
    <source>
        <dbReference type="Proteomes" id="UP000637423"/>
    </source>
</evidence>
<dbReference type="RefSeq" id="WP_188566388.1">
    <property type="nucleotide sequence ID" value="NZ_BMED01000002.1"/>
</dbReference>
<dbReference type="AlphaFoldDB" id="A0A916UN69"/>
<gene>
    <name evidence="3" type="ORF">GCM10011396_25260</name>
</gene>
<sequence>MQKLAICLLAVSVAATSFNSLAENPRPLIEQLSTSQEDQEFIVQSPDRVENECLSYYAYDTPDQATILIPWRLLSELSAPKEFKGSAQEKKAELIRANRARALIRNTDYSRLNAWGCANVNHHLGDSAELLFDLLDSGSVVVVNDSISKPVSEFVVRYHKDDGGTWSYHLSPQSKAFLTKNSKKIARDSDQDEHENTQVHQWGIDREPRKESDQKLYGFLRRFIASCRSERQEEQTFYLSHIGFPLNYQFSFVNEKGKQSAKGVLKNLRSNGTKESLGLPICIGDGGLSDVSVRKNNARAIVDLSFGSGPNEILRFKLSKGTWMLDSAEWIDH</sequence>
<protein>
    <submittedName>
        <fullName evidence="3">Uncharacterized protein</fullName>
    </submittedName>
</protein>
<reference evidence="3" key="1">
    <citation type="journal article" date="2014" name="Int. J. Syst. Evol. Microbiol.">
        <title>Complete genome sequence of Corynebacterium casei LMG S-19264T (=DSM 44701T), isolated from a smear-ripened cheese.</title>
        <authorList>
            <consortium name="US DOE Joint Genome Institute (JGI-PGF)"/>
            <person name="Walter F."/>
            <person name="Albersmeier A."/>
            <person name="Kalinowski J."/>
            <person name="Ruckert C."/>
        </authorList>
    </citation>
    <scope>NUCLEOTIDE SEQUENCE</scope>
    <source>
        <strain evidence="3">CGMCC 1.10998</strain>
    </source>
</reference>
<proteinExistence type="predicted"/>
<comment type="caution">
    <text evidence="3">The sequence shown here is derived from an EMBL/GenBank/DDBJ whole genome shotgun (WGS) entry which is preliminary data.</text>
</comment>
<accession>A0A916UN69</accession>
<evidence type="ECO:0000256" key="2">
    <source>
        <dbReference type="SAM" id="SignalP"/>
    </source>
</evidence>
<feature type="chain" id="PRO_5037793505" evidence="2">
    <location>
        <begin position="23"/>
        <end position="333"/>
    </location>
</feature>
<keyword evidence="2" id="KW-0732">Signal</keyword>
<dbReference type="Proteomes" id="UP000637423">
    <property type="component" value="Unassembled WGS sequence"/>
</dbReference>
<feature type="signal peptide" evidence="2">
    <location>
        <begin position="1"/>
        <end position="22"/>
    </location>
</feature>
<evidence type="ECO:0000313" key="3">
    <source>
        <dbReference type="EMBL" id="GGC77013.1"/>
    </source>
</evidence>
<name>A0A916UN69_9BURK</name>
<dbReference type="EMBL" id="BMED01000002">
    <property type="protein sequence ID" value="GGC77013.1"/>
    <property type="molecule type" value="Genomic_DNA"/>
</dbReference>